<sequence length="361" mass="38711">MKQIDWLTDNLAWFDPAVWDEFLPARPFPGGPLLELLLLCDTVDCGPLTGRALELADRITATDRFRAGLYRGDALFTYHVWLLALMGRLGAPSPLLGSAQALLHAGIRPPLDGVAALEARYANDLAGLRSPHLPPLGHLYRRWREGQHLDPLRMVGPECYALTHAVFYVTGFGRVPLPPDAELDRTARLLAAAHLATGDHDLGAELFHTALLAGGPAGLAPAHHRLTRAVDPDGYVAGPLHNPSILAKLTGRKTQAYRFGTGYHTTLVTALALAAWPAHPPTGRAVDELSTALVLAVRDRDLSRTASLLLTAAAANKNDPTIVAATTYLRSQRQPDGSFGIPADPDLTATCVAALAAVHRN</sequence>
<dbReference type="RefSeq" id="WP_253888502.1">
    <property type="nucleotide sequence ID" value="NZ_BAAAVB010000005.1"/>
</dbReference>
<proteinExistence type="predicted"/>
<dbReference type="Proteomes" id="UP001205185">
    <property type="component" value="Unassembled WGS sequence"/>
</dbReference>
<name>A0ABT1IFZ5_9PSEU</name>
<keyword evidence="3" id="KW-1185">Reference proteome</keyword>
<protein>
    <recommendedName>
        <fullName evidence="1">DUF6895 domain-containing protein</fullName>
    </recommendedName>
</protein>
<dbReference type="InterPro" id="IPR008930">
    <property type="entry name" value="Terpenoid_cyclase/PrenylTrfase"/>
</dbReference>
<evidence type="ECO:0000313" key="3">
    <source>
        <dbReference type="Proteomes" id="UP001205185"/>
    </source>
</evidence>
<evidence type="ECO:0000259" key="1">
    <source>
        <dbReference type="Pfam" id="PF21836"/>
    </source>
</evidence>
<evidence type="ECO:0000313" key="2">
    <source>
        <dbReference type="EMBL" id="MCP2271569.1"/>
    </source>
</evidence>
<dbReference type="Pfam" id="PF21836">
    <property type="entry name" value="DUF6895"/>
    <property type="match status" value="1"/>
</dbReference>
<dbReference type="SUPFAM" id="SSF48239">
    <property type="entry name" value="Terpenoid cyclases/Protein prenyltransferases"/>
    <property type="match status" value="1"/>
</dbReference>
<comment type="caution">
    <text evidence="2">The sequence shown here is derived from an EMBL/GenBank/DDBJ whole genome shotgun (WGS) entry which is preliminary data.</text>
</comment>
<accession>A0ABT1IFZ5</accession>
<reference evidence="2 3" key="1">
    <citation type="submission" date="2022-06" db="EMBL/GenBank/DDBJ databases">
        <title>Genomic Encyclopedia of Archaeal and Bacterial Type Strains, Phase II (KMG-II): from individual species to whole genera.</title>
        <authorList>
            <person name="Goeker M."/>
        </authorList>
    </citation>
    <scope>NUCLEOTIDE SEQUENCE [LARGE SCALE GENOMIC DNA]</scope>
    <source>
        <strain evidence="2 3">DSM 44255</strain>
    </source>
</reference>
<feature type="domain" description="DUF6895" evidence="1">
    <location>
        <begin position="3"/>
        <end position="274"/>
    </location>
</feature>
<dbReference type="EMBL" id="JAMTCO010000009">
    <property type="protein sequence ID" value="MCP2271569.1"/>
    <property type="molecule type" value="Genomic_DNA"/>
</dbReference>
<organism evidence="2 3">
    <name type="scientific">Actinokineospora diospyrosa</name>
    <dbReference type="NCBI Taxonomy" id="103728"/>
    <lineage>
        <taxon>Bacteria</taxon>
        <taxon>Bacillati</taxon>
        <taxon>Actinomycetota</taxon>
        <taxon>Actinomycetes</taxon>
        <taxon>Pseudonocardiales</taxon>
        <taxon>Pseudonocardiaceae</taxon>
        <taxon>Actinokineospora</taxon>
    </lineage>
</organism>
<gene>
    <name evidence="2" type="ORF">LV75_004083</name>
</gene>
<dbReference type="InterPro" id="IPR054190">
    <property type="entry name" value="DUF6895"/>
</dbReference>